<dbReference type="RefSeq" id="YP_009013458.1">
    <property type="nucleotide sequence ID" value="NC_023702.1"/>
</dbReference>
<reference evidence="1 2" key="1">
    <citation type="journal article" date="2012" name="J. Virol.">
        <title>Complete Genome Sequences of 138 Mycobacteriophages.</title>
        <authorList>
            <consortium name="the Science Education Alliance Phage Hunters Advancing Genomics and Evolutionary Science Program"/>
            <consortium name="the KwaZulu-Natal Research Institute for Tuberculosis and HIV Mycobacterial Genetics Course Students"/>
            <consortium name="the Phage Hunters Integrating Research and Education Program"/>
            <person name="Hatfull G.F."/>
        </authorList>
    </citation>
    <scope>NUCLEOTIDE SEQUENCE [LARGE SCALE GENOMIC DNA]</scope>
</reference>
<dbReference type="EMBL" id="JN699016">
    <property type="protein sequence ID" value="AER49935.1"/>
    <property type="molecule type" value="Genomic_DNA"/>
</dbReference>
<accession>G8IB41</accession>
<evidence type="ECO:0000313" key="2">
    <source>
        <dbReference type="Proteomes" id="UP000005661"/>
    </source>
</evidence>
<name>G8IB41_9CAUD</name>
<dbReference type="KEGG" id="vg:18561139"/>
<proteinExistence type="predicted"/>
<dbReference type="Proteomes" id="UP000005661">
    <property type="component" value="Segment"/>
</dbReference>
<organism evidence="1 2">
    <name type="scientific">Mycobacterium phage Kugel</name>
    <dbReference type="NCBI Taxonomy" id="2923003"/>
    <lineage>
        <taxon>Viruses</taxon>
        <taxon>Duplodnaviria</taxon>
        <taxon>Heunggongvirae</taxon>
        <taxon>Uroviricota</taxon>
        <taxon>Caudoviricetes</taxon>
        <taxon>Fromanvirus</taxon>
        <taxon>Fromanvirus kugel</taxon>
    </lineage>
</organism>
<gene>
    <name evidence="1" type="primary">3</name>
    <name evidence="1" type="ORF">KUGEL_3</name>
</gene>
<sequence>MEDEDLDADRNDCVHGVEGPCPVCLPELFEDGPYQFFPQRYITGVEDPLLIEEG</sequence>
<keyword evidence="2" id="KW-1185">Reference proteome</keyword>
<evidence type="ECO:0000313" key="1">
    <source>
        <dbReference type="EMBL" id="AER49935.1"/>
    </source>
</evidence>
<dbReference type="OrthoDB" id="36066at10239"/>
<dbReference type="GeneID" id="18561139"/>
<protein>
    <submittedName>
        <fullName evidence="1">Uncharacterized protein</fullName>
    </submittedName>
</protein>